<evidence type="ECO:0000256" key="3">
    <source>
        <dbReference type="ARBA" id="ARBA00023157"/>
    </source>
</evidence>
<accession>X1B0D9</accession>
<dbReference type="AlphaFoldDB" id="X1B0D9"/>
<keyword evidence="3" id="KW-1015">Disulfide bond</keyword>
<dbReference type="Gene3D" id="3.40.30.10">
    <property type="entry name" value="Glutaredoxin"/>
    <property type="match status" value="1"/>
</dbReference>
<reference evidence="5" key="1">
    <citation type="journal article" date="2014" name="Front. Microbiol.">
        <title>High frequency of phylogenetically diverse reductive dehalogenase-homologous genes in deep subseafloor sedimentary metagenomes.</title>
        <authorList>
            <person name="Kawai M."/>
            <person name="Futagami T."/>
            <person name="Toyoda A."/>
            <person name="Takaki Y."/>
            <person name="Nishi S."/>
            <person name="Hori S."/>
            <person name="Arai W."/>
            <person name="Tsubouchi T."/>
            <person name="Morono Y."/>
            <person name="Uchiyama I."/>
            <person name="Ito T."/>
            <person name="Fujiyama A."/>
            <person name="Inagaki F."/>
            <person name="Takami H."/>
        </authorList>
    </citation>
    <scope>NUCLEOTIDE SEQUENCE</scope>
    <source>
        <strain evidence="5">Expedition CK06-06</strain>
    </source>
</reference>
<dbReference type="GO" id="GO:0005829">
    <property type="term" value="C:cytosol"/>
    <property type="evidence" value="ECO:0007669"/>
    <property type="project" value="TreeGrafter"/>
</dbReference>
<evidence type="ECO:0000256" key="2">
    <source>
        <dbReference type="ARBA" id="ARBA00022982"/>
    </source>
</evidence>
<dbReference type="Pfam" id="PF00085">
    <property type="entry name" value="Thioredoxin"/>
    <property type="match status" value="1"/>
</dbReference>
<name>X1B0D9_9ZZZZ</name>
<dbReference type="PANTHER" id="PTHR45663:SF11">
    <property type="entry name" value="GEO12009P1"/>
    <property type="match status" value="1"/>
</dbReference>
<keyword evidence="2" id="KW-0249">Electron transport</keyword>
<dbReference type="InterPro" id="IPR036249">
    <property type="entry name" value="Thioredoxin-like_sf"/>
</dbReference>
<comment type="caution">
    <text evidence="5">The sequence shown here is derived from an EMBL/GenBank/DDBJ whole genome shotgun (WGS) entry which is preliminary data.</text>
</comment>
<dbReference type="InterPro" id="IPR013766">
    <property type="entry name" value="Thioredoxin_domain"/>
</dbReference>
<protein>
    <recommendedName>
        <fullName evidence="4">Thioredoxin domain-containing protein</fullName>
    </recommendedName>
</protein>
<evidence type="ECO:0000313" key="5">
    <source>
        <dbReference type="EMBL" id="GAG88405.1"/>
    </source>
</evidence>
<evidence type="ECO:0000259" key="4">
    <source>
        <dbReference type="Pfam" id="PF00085"/>
    </source>
</evidence>
<dbReference type="GO" id="GO:0015035">
    <property type="term" value="F:protein-disulfide reductase activity"/>
    <property type="evidence" value="ECO:0007669"/>
    <property type="project" value="TreeGrafter"/>
</dbReference>
<keyword evidence="1" id="KW-0813">Transport</keyword>
<evidence type="ECO:0000256" key="1">
    <source>
        <dbReference type="ARBA" id="ARBA00022448"/>
    </source>
</evidence>
<dbReference type="SUPFAM" id="SSF52833">
    <property type="entry name" value="Thioredoxin-like"/>
    <property type="match status" value="1"/>
</dbReference>
<sequence length="36" mass="4113">TDSNFEDEVISSEKPVLVDFWAVWCGPCKMIAPELR</sequence>
<organism evidence="5">
    <name type="scientific">marine sediment metagenome</name>
    <dbReference type="NCBI Taxonomy" id="412755"/>
    <lineage>
        <taxon>unclassified sequences</taxon>
        <taxon>metagenomes</taxon>
        <taxon>ecological metagenomes</taxon>
    </lineage>
</organism>
<gene>
    <name evidence="5" type="ORF">S01H4_26911</name>
</gene>
<feature type="non-terminal residue" evidence="5">
    <location>
        <position position="1"/>
    </location>
</feature>
<proteinExistence type="predicted"/>
<dbReference type="PANTHER" id="PTHR45663">
    <property type="entry name" value="GEO12009P1"/>
    <property type="match status" value="1"/>
</dbReference>
<feature type="domain" description="Thioredoxin" evidence="4">
    <location>
        <begin position="1"/>
        <end position="35"/>
    </location>
</feature>
<dbReference type="GO" id="GO:0045454">
    <property type="term" value="P:cell redox homeostasis"/>
    <property type="evidence" value="ECO:0007669"/>
    <property type="project" value="TreeGrafter"/>
</dbReference>
<dbReference type="PROSITE" id="PS00194">
    <property type="entry name" value="THIOREDOXIN_1"/>
    <property type="match status" value="1"/>
</dbReference>
<dbReference type="EMBL" id="BART01013053">
    <property type="protein sequence ID" value="GAG88405.1"/>
    <property type="molecule type" value="Genomic_DNA"/>
</dbReference>
<dbReference type="CDD" id="cd02947">
    <property type="entry name" value="TRX_family"/>
    <property type="match status" value="1"/>
</dbReference>
<dbReference type="InterPro" id="IPR017937">
    <property type="entry name" value="Thioredoxin_CS"/>
</dbReference>